<dbReference type="InterPro" id="IPR001867">
    <property type="entry name" value="OmpR/PhoB-type_DNA-bd"/>
</dbReference>
<sequence>MEAAHTGEVRDVLLAGELEIRPQDGLVLAAGRALTLSVREFGLLVALVQRTGRIVSRAELYRLVWGGELRDGDRSIDVYVHKLRVKLETALPAWAFIHTHVGFGYRFTPEPSHLFHNSSTSR</sequence>
<dbReference type="GO" id="GO:0006355">
    <property type="term" value="P:regulation of DNA-templated transcription"/>
    <property type="evidence" value="ECO:0007669"/>
    <property type="project" value="InterPro"/>
</dbReference>
<dbReference type="GO" id="GO:0003677">
    <property type="term" value="F:DNA binding"/>
    <property type="evidence" value="ECO:0007669"/>
    <property type="project" value="UniProtKB-UniRule"/>
</dbReference>
<dbReference type="RefSeq" id="WP_146918738.1">
    <property type="nucleotide sequence ID" value="NZ_CP042430.1"/>
</dbReference>
<name>A0A5B8U444_9ACTN</name>
<dbReference type="Gene3D" id="1.10.10.10">
    <property type="entry name" value="Winged helix-like DNA-binding domain superfamily/Winged helix DNA-binding domain"/>
    <property type="match status" value="1"/>
</dbReference>
<dbReference type="Pfam" id="PF00486">
    <property type="entry name" value="Trans_reg_C"/>
    <property type="match status" value="1"/>
</dbReference>
<dbReference type="EMBL" id="CP042430">
    <property type="protein sequence ID" value="QEC47834.1"/>
    <property type="molecule type" value="Genomic_DNA"/>
</dbReference>
<protein>
    <submittedName>
        <fullName evidence="4">Response regulator transcription factor</fullName>
    </submittedName>
</protein>
<evidence type="ECO:0000313" key="4">
    <source>
        <dbReference type="EMBL" id="QEC47834.1"/>
    </source>
</evidence>
<dbReference type="InterPro" id="IPR036388">
    <property type="entry name" value="WH-like_DNA-bd_sf"/>
</dbReference>
<proteinExistence type="predicted"/>
<keyword evidence="1 2" id="KW-0238">DNA-binding</keyword>
<dbReference type="Proteomes" id="UP000321805">
    <property type="component" value="Chromosome"/>
</dbReference>
<accession>A0A5B8U444</accession>
<feature type="domain" description="OmpR/PhoB-type" evidence="3">
    <location>
        <begin position="10"/>
        <end position="109"/>
    </location>
</feature>
<evidence type="ECO:0000259" key="3">
    <source>
        <dbReference type="PROSITE" id="PS51755"/>
    </source>
</evidence>
<reference evidence="4 5" key="1">
    <citation type="journal article" date="2018" name="J. Microbiol.">
        <title>Baekduia soli gen. nov., sp. nov., a novel bacterium isolated from the soil of Baekdu Mountain and proposal of a novel family name, Baekduiaceae fam. nov.</title>
        <authorList>
            <person name="An D.S."/>
            <person name="Siddiqi M.Z."/>
            <person name="Kim K.H."/>
            <person name="Yu H.S."/>
            <person name="Im W.T."/>
        </authorList>
    </citation>
    <scope>NUCLEOTIDE SEQUENCE [LARGE SCALE GENOMIC DNA]</scope>
    <source>
        <strain evidence="4 5">BR7-21</strain>
    </source>
</reference>
<evidence type="ECO:0000256" key="1">
    <source>
        <dbReference type="ARBA" id="ARBA00023125"/>
    </source>
</evidence>
<dbReference type="PROSITE" id="PS51755">
    <property type="entry name" value="OMPR_PHOB"/>
    <property type="match status" value="1"/>
</dbReference>
<gene>
    <name evidence="4" type="ORF">FSW04_09805</name>
</gene>
<dbReference type="GO" id="GO:0000160">
    <property type="term" value="P:phosphorelay signal transduction system"/>
    <property type="evidence" value="ECO:0007669"/>
    <property type="project" value="InterPro"/>
</dbReference>
<organism evidence="4 5">
    <name type="scientific">Baekduia soli</name>
    <dbReference type="NCBI Taxonomy" id="496014"/>
    <lineage>
        <taxon>Bacteria</taxon>
        <taxon>Bacillati</taxon>
        <taxon>Actinomycetota</taxon>
        <taxon>Thermoleophilia</taxon>
        <taxon>Solirubrobacterales</taxon>
        <taxon>Baekduiaceae</taxon>
        <taxon>Baekduia</taxon>
    </lineage>
</organism>
<keyword evidence="5" id="KW-1185">Reference proteome</keyword>
<dbReference type="InterPro" id="IPR016032">
    <property type="entry name" value="Sig_transdc_resp-reg_C-effctor"/>
</dbReference>
<evidence type="ECO:0000313" key="5">
    <source>
        <dbReference type="Proteomes" id="UP000321805"/>
    </source>
</evidence>
<dbReference type="AlphaFoldDB" id="A0A5B8U444"/>
<dbReference type="OrthoDB" id="5244210at2"/>
<evidence type="ECO:0000256" key="2">
    <source>
        <dbReference type="PROSITE-ProRule" id="PRU01091"/>
    </source>
</evidence>
<dbReference type="KEGG" id="bsol:FSW04_09805"/>
<dbReference type="SUPFAM" id="SSF46894">
    <property type="entry name" value="C-terminal effector domain of the bipartite response regulators"/>
    <property type="match status" value="1"/>
</dbReference>
<dbReference type="CDD" id="cd00383">
    <property type="entry name" value="trans_reg_C"/>
    <property type="match status" value="1"/>
</dbReference>
<dbReference type="SMART" id="SM00862">
    <property type="entry name" value="Trans_reg_C"/>
    <property type="match status" value="1"/>
</dbReference>
<feature type="DNA-binding region" description="OmpR/PhoB-type" evidence="2">
    <location>
        <begin position="10"/>
        <end position="109"/>
    </location>
</feature>